<sequence length="180" mass="17975">MRTTDREAAALGKGAAPAACGPATGAASAPLPPALAAGLADGAPSPLRGTAGKDEIVALADPPVSVDAGAAPTAGSLKGSASNTYRRENGIVQPARTSTVTTGSFTGCVVWMRTEVSASGALRCVLVRTEAGDTRASPKKTSAWIHKVDASSSGPTSACTRTSRPRPITAAPLWRPKVTA</sequence>
<protein>
    <submittedName>
        <fullName evidence="2">Uncharacterized protein</fullName>
    </submittedName>
</protein>
<keyword evidence="3" id="KW-1185">Reference proteome</keyword>
<feature type="region of interest" description="Disordered" evidence="1">
    <location>
        <begin position="147"/>
        <end position="180"/>
    </location>
</feature>
<reference evidence="2 3" key="1">
    <citation type="submission" date="2019-09" db="EMBL/GenBank/DDBJ databases">
        <title>Hydrogenophaga aromatica sp. nov., isolated from a para-xylene-degrading enrichment culture.</title>
        <authorList>
            <person name="Tancsics A."/>
            <person name="Banerjee S."/>
        </authorList>
    </citation>
    <scope>NUCLEOTIDE SEQUENCE [LARGE SCALE GENOMIC DNA]</scope>
    <source>
        <strain evidence="2 3">D2P1</strain>
    </source>
</reference>
<evidence type="ECO:0000313" key="2">
    <source>
        <dbReference type="EMBL" id="NWF44849.1"/>
    </source>
</evidence>
<dbReference type="Proteomes" id="UP000545507">
    <property type="component" value="Unassembled WGS sequence"/>
</dbReference>
<organism evidence="2 3">
    <name type="scientific">Hydrogenophaga aromaticivorans</name>
    <dbReference type="NCBI Taxonomy" id="2610898"/>
    <lineage>
        <taxon>Bacteria</taxon>
        <taxon>Pseudomonadati</taxon>
        <taxon>Pseudomonadota</taxon>
        <taxon>Betaproteobacteria</taxon>
        <taxon>Burkholderiales</taxon>
        <taxon>Comamonadaceae</taxon>
        <taxon>Hydrogenophaga</taxon>
    </lineage>
</organism>
<proteinExistence type="predicted"/>
<name>A0A7Y8KW91_9BURK</name>
<evidence type="ECO:0000313" key="3">
    <source>
        <dbReference type="Proteomes" id="UP000545507"/>
    </source>
</evidence>
<accession>A0A7Y8KW91</accession>
<comment type="caution">
    <text evidence="2">The sequence shown here is derived from an EMBL/GenBank/DDBJ whole genome shotgun (WGS) entry which is preliminary data.</text>
</comment>
<feature type="compositionally biased region" description="Polar residues" evidence="1">
    <location>
        <begin position="150"/>
        <end position="162"/>
    </location>
</feature>
<feature type="compositionally biased region" description="Low complexity" evidence="1">
    <location>
        <begin position="9"/>
        <end position="27"/>
    </location>
</feature>
<gene>
    <name evidence="2" type="ORF">F3K02_06220</name>
</gene>
<dbReference type="AlphaFoldDB" id="A0A7Y8KW91"/>
<feature type="region of interest" description="Disordered" evidence="1">
    <location>
        <begin position="1"/>
        <end position="27"/>
    </location>
</feature>
<dbReference type="EMBL" id="VYGV01000006">
    <property type="protein sequence ID" value="NWF44849.1"/>
    <property type="molecule type" value="Genomic_DNA"/>
</dbReference>
<evidence type="ECO:0000256" key="1">
    <source>
        <dbReference type="SAM" id="MobiDB-lite"/>
    </source>
</evidence>